<dbReference type="GO" id="GO:0000785">
    <property type="term" value="C:chromatin"/>
    <property type="evidence" value="ECO:0007669"/>
    <property type="project" value="TreeGrafter"/>
</dbReference>
<dbReference type="GO" id="GO:0000775">
    <property type="term" value="C:chromosome, centromeric region"/>
    <property type="evidence" value="ECO:0007669"/>
    <property type="project" value="TreeGrafter"/>
</dbReference>
<comment type="similarity">
    <text evidence="1">Belongs to the DCC1 family.</text>
</comment>
<comment type="caution">
    <text evidence="3">The sequence shown here is derived from an EMBL/GenBank/DDBJ whole genome shotgun (WGS) entry which is preliminary data.</text>
</comment>
<evidence type="ECO:0000313" key="4">
    <source>
        <dbReference type="Proteomes" id="UP000765509"/>
    </source>
</evidence>
<name>A0A9Q3CFW2_9BASI</name>
<evidence type="ECO:0000313" key="3">
    <source>
        <dbReference type="EMBL" id="MBW0482932.1"/>
    </source>
</evidence>
<protein>
    <recommendedName>
        <fullName evidence="5">Sister chromatid cohesion protein DCC1</fullName>
    </recommendedName>
</protein>
<dbReference type="GO" id="GO:0031390">
    <property type="term" value="C:Ctf18 RFC-like complex"/>
    <property type="evidence" value="ECO:0007669"/>
    <property type="project" value="InterPro"/>
</dbReference>
<dbReference type="PANTHER" id="PTHR13395">
    <property type="entry name" value="SISTER CHROMATID COHESION PROTEIN DCC1-RELATED"/>
    <property type="match status" value="1"/>
</dbReference>
<dbReference type="OrthoDB" id="276989at2759"/>
<dbReference type="EMBL" id="AVOT02006991">
    <property type="protein sequence ID" value="MBW0482932.1"/>
    <property type="molecule type" value="Genomic_DNA"/>
</dbReference>
<evidence type="ECO:0000256" key="2">
    <source>
        <dbReference type="ARBA" id="ARBA00022705"/>
    </source>
</evidence>
<accession>A0A9Q3CFW2</accession>
<proteinExistence type="inferred from homology"/>
<reference evidence="3" key="1">
    <citation type="submission" date="2021-03" db="EMBL/GenBank/DDBJ databases">
        <title>Draft genome sequence of rust myrtle Austropuccinia psidii MF-1, a brazilian biotype.</title>
        <authorList>
            <person name="Quecine M.C."/>
            <person name="Pachon D.M.R."/>
            <person name="Bonatelli M.L."/>
            <person name="Correr F.H."/>
            <person name="Franceschini L.M."/>
            <person name="Leite T.F."/>
            <person name="Margarido G.R.A."/>
            <person name="Almeida C.A."/>
            <person name="Ferrarezi J.A."/>
            <person name="Labate C.A."/>
        </authorList>
    </citation>
    <scope>NUCLEOTIDE SEQUENCE</scope>
    <source>
        <strain evidence="3">MF-1</strain>
    </source>
</reference>
<dbReference type="PANTHER" id="PTHR13395:SF6">
    <property type="entry name" value="SISTER CHROMATID COHESION PROTEIN DCC1"/>
    <property type="match status" value="1"/>
</dbReference>
<evidence type="ECO:0008006" key="5">
    <source>
        <dbReference type="Google" id="ProtNLM"/>
    </source>
</evidence>
<dbReference type="AlphaFoldDB" id="A0A9Q3CFW2"/>
<sequence length="433" mass="48343">MDRSSSSQSKLYTLEFASASDHLNLRTGESFVESDTVQTSYLLLELPPELLDPIQQRLTCKPGDSVKSDFTLELCGNDDEEAVLTTSDQTYALRTVENSNSVMICGVAPNLNEDEKLAVKVMKVVHETIEATNVTDFPGNRLDRIKQLLQSHLYMGESHEGKRSNTIAESDLPPVSFASLCHDIRASGAEIQKRLTQVLVGLLNALDELGVGPHEDCALGPLLEILMARRDINQSVALQILSRYTSAPLTVTSPFDSFDQHQTIRFQTQKIINLIGLSILLSIKPAKVDPSNPKDSRYIQSIKLSSFLAAWRTQVGDQRAHFCVLDQLQSHSILSYDGNSLIVVPLDKLSSDPKTRMSQLFEIRPKWKPDELERFVIPITGGGKKKKLDELILKYCRKIKENEAAQPNLGSKPIQTKGKQTSETIWLTARNKW</sequence>
<keyword evidence="4" id="KW-1185">Reference proteome</keyword>
<dbReference type="Pfam" id="PF09724">
    <property type="entry name" value="Dcc1"/>
    <property type="match status" value="1"/>
</dbReference>
<dbReference type="GO" id="GO:0034088">
    <property type="term" value="P:maintenance of mitotic sister chromatid cohesion"/>
    <property type="evidence" value="ECO:0007669"/>
    <property type="project" value="TreeGrafter"/>
</dbReference>
<gene>
    <name evidence="3" type="ORF">O181_022647</name>
</gene>
<organism evidence="3 4">
    <name type="scientific">Austropuccinia psidii MF-1</name>
    <dbReference type="NCBI Taxonomy" id="1389203"/>
    <lineage>
        <taxon>Eukaryota</taxon>
        <taxon>Fungi</taxon>
        <taxon>Dikarya</taxon>
        <taxon>Basidiomycota</taxon>
        <taxon>Pucciniomycotina</taxon>
        <taxon>Pucciniomycetes</taxon>
        <taxon>Pucciniales</taxon>
        <taxon>Sphaerophragmiaceae</taxon>
        <taxon>Austropuccinia</taxon>
    </lineage>
</organism>
<dbReference type="GO" id="GO:0006260">
    <property type="term" value="P:DNA replication"/>
    <property type="evidence" value="ECO:0007669"/>
    <property type="project" value="UniProtKB-KW"/>
</dbReference>
<keyword evidence="2" id="KW-0235">DNA replication</keyword>
<evidence type="ECO:0000256" key="1">
    <source>
        <dbReference type="ARBA" id="ARBA00007017"/>
    </source>
</evidence>
<dbReference type="InterPro" id="IPR019128">
    <property type="entry name" value="Dcc1"/>
</dbReference>
<dbReference type="Proteomes" id="UP000765509">
    <property type="component" value="Unassembled WGS sequence"/>
</dbReference>